<evidence type="ECO:0000313" key="1">
    <source>
        <dbReference type="EMBL" id="KAI4864936.1"/>
    </source>
</evidence>
<gene>
    <name evidence="1" type="ORF">F4820DRAFT_470074</name>
</gene>
<dbReference type="Proteomes" id="UP001497700">
    <property type="component" value="Unassembled WGS sequence"/>
</dbReference>
<organism evidence="1 2">
    <name type="scientific">Hypoxylon rubiginosum</name>
    <dbReference type="NCBI Taxonomy" id="110542"/>
    <lineage>
        <taxon>Eukaryota</taxon>
        <taxon>Fungi</taxon>
        <taxon>Dikarya</taxon>
        <taxon>Ascomycota</taxon>
        <taxon>Pezizomycotina</taxon>
        <taxon>Sordariomycetes</taxon>
        <taxon>Xylariomycetidae</taxon>
        <taxon>Xylariales</taxon>
        <taxon>Hypoxylaceae</taxon>
        <taxon>Hypoxylon</taxon>
    </lineage>
</organism>
<comment type="caution">
    <text evidence="1">The sequence shown here is derived from an EMBL/GenBank/DDBJ whole genome shotgun (WGS) entry which is preliminary data.</text>
</comment>
<sequence length="488" mass="55019">MGVVSRHTLFVLTLFQASVASLLLPFSSVPRYFQNNPFTRRQVLISEIARDLGTIVSSNSAIFLPSDPSWSEVTERWNTLAPPDIEIVVQPAEESEISKIVQYCNDNSIQFLAVNRGHGLTTSLGRFRGVQIDMKQLTAITIDPDGKSALFQGGAYVREIMATLWDQGYVAGDDNIIHLNVVLADGSTISVNETSHEDLFWAMKGAGHNFGIVTSLRLKIYPSQTATWHYHNYFWTQDKLETVFEELNKIQHHSNATHLLGENYGRISMNRSLCENEAIIWWTFAYAGPASAAEEVLRPFNAIEAISEEMGDVPYPELVVPQDSASSSITSGSYAISTVSLQTYNITAQRQIYDIFNRKAALYPELGVTARLYHEGYATAGVQAINPASTAYPHRDEHHLAFFLTEIPKGSDLLEPAKTWAKESWDIWNAGQPTRKPATYVNYATGNKYESLESIYGYEPWRLERLRGLKIKYDPHNRFRFYVPIIPY</sequence>
<protein>
    <submittedName>
        <fullName evidence="1">FAD-binding domain-containing protein</fullName>
    </submittedName>
</protein>
<proteinExistence type="predicted"/>
<accession>A0ACB9YZP5</accession>
<name>A0ACB9YZP5_9PEZI</name>
<keyword evidence="2" id="KW-1185">Reference proteome</keyword>
<evidence type="ECO:0000313" key="2">
    <source>
        <dbReference type="Proteomes" id="UP001497700"/>
    </source>
</evidence>
<reference evidence="1 2" key="1">
    <citation type="journal article" date="2022" name="New Phytol.">
        <title>Ecological generalism drives hyperdiversity of secondary metabolite gene clusters in xylarialean endophytes.</title>
        <authorList>
            <person name="Franco M.E.E."/>
            <person name="Wisecaver J.H."/>
            <person name="Arnold A.E."/>
            <person name="Ju Y.M."/>
            <person name="Slot J.C."/>
            <person name="Ahrendt S."/>
            <person name="Moore L.P."/>
            <person name="Eastman K.E."/>
            <person name="Scott K."/>
            <person name="Konkel Z."/>
            <person name="Mondo S.J."/>
            <person name="Kuo A."/>
            <person name="Hayes R.D."/>
            <person name="Haridas S."/>
            <person name="Andreopoulos B."/>
            <person name="Riley R."/>
            <person name="LaButti K."/>
            <person name="Pangilinan J."/>
            <person name="Lipzen A."/>
            <person name="Amirebrahimi M."/>
            <person name="Yan J."/>
            <person name="Adam C."/>
            <person name="Keymanesh K."/>
            <person name="Ng V."/>
            <person name="Louie K."/>
            <person name="Northen T."/>
            <person name="Drula E."/>
            <person name="Henrissat B."/>
            <person name="Hsieh H.M."/>
            <person name="Youens-Clark K."/>
            <person name="Lutzoni F."/>
            <person name="Miadlikowska J."/>
            <person name="Eastwood D.C."/>
            <person name="Hamelin R.C."/>
            <person name="Grigoriev I.V."/>
            <person name="U'Ren J.M."/>
        </authorList>
    </citation>
    <scope>NUCLEOTIDE SEQUENCE [LARGE SCALE GENOMIC DNA]</scope>
    <source>
        <strain evidence="1 2">CBS 119005</strain>
    </source>
</reference>
<dbReference type="EMBL" id="MU393479">
    <property type="protein sequence ID" value="KAI4864936.1"/>
    <property type="molecule type" value="Genomic_DNA"/>
</dbReference>